<proteinExistence type="predicted"/>
<evidence type="ECO:0000259" key="3">
    <source>
        <dbReference type="PROSITE" id="PS51186"/>
    </source>
</evidence>
<protein>
    <submittedName>
        <fullName evidence="4">GNAT family N-acetyltransferase</fullName>
    </submittedName>
</protein>
<dbReference type="InterPro" id="IPR050832">
    <property type="entry name" value="Bact_Acetyltransf"/>
</dbReference>
<accession>A0ABP8L0S1</accession>
<dbReference type="PANTHER" id="PTHR43877:SF2">
    <property type="entry name" value="AMINOALKYLPHOSPHONATE N-ACETYLTRANSFERASE-RELATED"/>
    <property type="match status" value="1"/>
</dbReference>
<sequence length="171" mass="18249">MAVSEPSVCLVQRVDYADPVQAQALVDLLDGYARDPAGGGEPLAAHVRAELVPRLQALPQAFSVMAWHGPVAPGNAVGLVNCLEGFSTFAARPLVNVHDVVVQPAWRGRGVARAMLRTVEAIARERGACKLTLEVLSGNHPAMRLYRDIGFEGYALDPAMGAAVFLQKKLP</sequence>
<feature type="domain" description="N-acetyltransferase" evidence="3">
    <location>
        <begin position="12"/>
        <end position="171"/>
    </location>
</feature>
<dbReference type="PROSITE" id="PS51186">
    <property type="entry name" value="GNAT"/>
    <property type="match status" value="1"/>
</dbReference>
<dbReference type="Pfam" id="PF00583">
    <property type="entry name" value="Acetyltransf_1"/>
    <property type="match status" value="1"/>
</dbReference>
<evidence type="ECO:0000256" key="1">
    <source>
        <dbReference type="ARBA" id="ARBA00022679"/>
    </source>
</evidence>
<keyword evidence="5" id="KW-1185">Reference proteome</keyword>
<gene>
    <name evidence="4" type="ORF">GCM10023090_08030</name>
</gene>
<dbReference type="Gene3D" id="3.40.630.30">
    <property type="match status" value="1"/>
</dbReference>
<dbReference type="EMBL" id="BAABEX010000007">
    <property type="protein sequence ID" value="GAA4420452.1"/>
    <property type="molecule type" value="Genomic_DNA"/>
</dbReference>
<evidence type="ECO:0000256" key="2">
    <source>
        <dbReference type="ARBA" id="ARBA00023315"/>
    </source>
</evidence>
<dbReference type="SUPFAM" id="SSF55729">
    <property type="entry name" value="Acyl-CoA N-acyltransferases (Nat)"/>
    <property type="match status" value="1"/>
</dbReference>
<reference evidence="5" key="1">
    <citation type="journal article" date="2019" name="Int. J. Syst. Evol. Microbiol.">
        <title>The Global Catalogue of Microorganisms (GCM) 10K type strain sequencing project: providing services to taxonomists for standard genome sequencing and annotation.</title>
        <authorList>
            <consortium name="The Broad Institute Genomics Platform"/>
            <consortium name="The Broad Institute Genome Sequencing Center for Infectious Disease"/>
            <person name="Wu L."/>
            <person name="Ma J."/>
        </authorList>
    </citation>
    <scope>NUCLEOTIDE SEQUENCE [LARGE SCALE GENOMIC DNA]</scope>
    <source>
        <strain evidence="5">JCM 31890</strain>
    </source>
</reference>
<comment type="caution">
    <text evidence="4">The sequence shown here is derived from an EMBL/GenBank/DDBJ whole genome shotgun (WGS) entry which is preliminary data.</text>
</comment>
<dbReference type="PANTHER" id="PTHR43877">
    <property type="entry name" value="AMINOALKYLPHOSPHONATE N-ACETYLTRANSFERASE-RELATED-RELATED"/>
    <property type="match status" value="1"/>
</dbReference>
<dbReference type="RefSeq" id="WP_345061403.1">
    <property type="nucleotide sequence ID" value="NZ_BAABEX010000007.1"/>
</dbReference>
<dbReference type="Proteomes" id="UP001501788">
    <property type="component" value="Unassembled WGS sequence"/>
</dbReference>
<evidence type="ECO:0000313" key="4">
    <source>
        <dbReference type="EMBL" id="GAA4420452.1"/>
    </source>
</evidence>
<keyword evidence="1" id="KW-0808">Transferase</keyword>
<organism evidence="4 5">
    <name type="scientific">Acidovorax lacteus</name>
    <dbReference type="NCBI Taxonomy" id="1924988"/>
    <lineage>
        <taxon>Bacteria</taxon>
        <taxon>Pseudomonadati</taxon>
        <taxon>Pseudomonadota</taxon>
        <taxon>Betaproteobacteria</taxon>
        <taxon>Burkholderiales</taxon>
        <taxon>Comamonadaceae</taxon>
        <taxon>Acidovorax</taxon>
    </lineage>
</organism>
<keyword evidence="2" id="KW-0012">Acyltransferase</keyword>
<dbReference type="InterPro" id="IPR000182">
    <property type="entry name" value="GNAT_dom"/>
</dbReference>
<dbReference type="CDD" id="cd04301">
    <property type="entry name" value="NAT_SF"/>
    <property type="match status" value="1"/>
</dbReference>
<name>A0ABP8L0S1_9BURK</name>
<evidence type="ECO:0000313" key="5">
    <source>
        <dbReference type="Proteomes" id="UP001501788"/>
    </source>
</evidence>
<dbReference type="InterPro" id="IPR016181">
    <property type="entry name" value="Acyl_CoA_acyltransferase"/>
</dbReference>